<evidence type="ECO:0000256" key="10">
    <source>
        <dbReference type="ARBA" id="ARBA00023157"/>
    </source>
</evidence>
<keyword evidence="10" id="KW-1015">Disulfide bond</keyword>
<feature type="transmembrane region" description="Helical" evidence="12">
    <location>
        <begin position="117"/>
        <end position="138"/>
    </location>
</feature>
<evidence type="ECO:0000256" key="12">
    <source>
        <dbReference type="SAM" id="Phobius"/>
    </source>
</evidence>
<feature type="transmembrane region" description="Helical" evidence="12">
    <location>
        <begin position="265"/>
        <end position="286"/>
    </location>
</feature>
<evidence type="ECO:0000256" key="11">
    <source>
        <dbReference type="ARBA" id="ARBA00023444"/>
    </source>
</evidence>
<dbReference type="InterPro" id="IPR003780">
    <property type="entry name" value="COX15/CtaA_fam"/>
</dbReference>
<protein>
    <submittedName>
        <fullName evidence="13">Unannotated protein</fullName>
    </submittedName>
</protein>
<dbReference type="EMBL" id="CAFAAB010000050">
    <property type="protein sequence ID" value="CAB4781639.1"/>
    <property type="molecule type" value="Genomic_DNA"/>
</dbReference>
<comment type="subcellular location">
    <subcellularLocation>
        <location evidence="1">Membrane</location>
        <topology evidence="1">Multi-pass membrane protein</topology>
    </subcellularLocation>
</comment>
<dbReference type="GO" id="GO:0006784">
    <property type="term" value="P:heme A biosynthetic process"/>
    <property type="evidence" value="ECO:0007669"/>
    <property type="project" value="InterPro"/>
</dbReference>
<evidence type="ECO:0000256" key="5">
    <source>
        <dbReference type="ARBA" id="ARBA00022989"/>
    </source>
</evidence>
<keyword evidence="3 12" id="KW-0812">Transmembrane</keyword>
<comment type="pathway">
    <text evidence="11">Porphyrin-containing compound metabolism.</text>
</comment>
<evidence type="ECO:0000256" key="6">
    <source>
        <dbReference type="ARBA" id="ARBA00023002"/>
    </source>
</evidence>
<feature type="transmembrane region" description="Helical" evidence="12">
    <location>
        <begin position="89"/>
        <end position="111"/>
    </location>
</feature>
<evidence type="ECO:0000256" key="8">
    <source>
        <dbReference type="ARBA" id="ARBA00023133"/>
    </source>
</evidence>
<feature type="transmembrane region" description="Helical" evidence="12">
    <location>
        <begin position="59"/>
        <end position="82"/>
    </location>
</feature>
<sequence length="301" mass="32700">MKPTTFRWFALAAFISMLLIIATGAAVRLTGSGLGCPDWPTCYQGQITGSLSLHPLIEYANRMVTVLLVGVTMVTFVAAWLRAPRRKDLIVFSLLLVVGVMLEAVLGAVVVYTKLNPWLVCSHLILSLVMVVLGAVLYHRAKYLYGAGMRADVRDPQMKRVARRLWLPFIAVAVAGTITTGSGPHAGSSRGQLRARRLPFALSDATIVHAALVTLFICIVVAIYFVLRRQGAPSKAQRGVLRLLFIGSLQGLVGVVQYFTHLPVVLVEIHVCLAASVTIAVTQFNLAQTGRDREVGLEKQA</sequence>
<evidence type="ECO:0000256" key="9">
    <source>
        <dbReference type="ARBA" id="ARBA00023136"/>
    </source>
</evidence>
<evidence type="ECO:0000256" key="2">
    <source>
        <dbReference type="ARBA" id="ARBA00022475"/>
    </source>
</evidence>
<gene>
    <name evidence="13" type="ORF">UFOPK2958_00580</name>
</gene>
<keyword evidence="8" id="KW-0350">Heme biosynthesis</keyword>
<keyword evidence="6" id="KW-0560">Oxidoreductase</keyword>
<keyword evidence="2" id="KW-1003">Cell membrane</keyword>
<evidence type="ECO:0000313" key="13">
    <source>
        <dbReference type="EMBL" id="CAB4781639.1"/>
    </source>
</evidence>
<feature type="transmembrane region" description="Helical" evidence="12">
    <location>
        <begin position="207"/>
        <end position="227"/>
    </location>
</feature>
<name>A0A6J6WCE3_9ZZZZ</name>
<evidence type="ECO:0000256" key="1">
    <source>
        <dbReference type="ARBA" id="ARBA00004141"/>
    </source>
</evidence>
<reference evidence="13" key="1">
    <citation type="submission" date="2020-05" db="EMBL/GenBank/DDBJ databases">
        <authorList>
            <person name="Chiriac C."/>
            <person name="Salcher M."/>
            <person name="Ghai R."/>
            <person name="Kavagutti S V."/>
        </authorList>
    </citation>
    <scope>NUCLEOTIDE SEQUENCE</scope>
</reference>
<keyword evidence="5 12" id="KW-1133">Transmembrane helix</keyword>
<dbReference type="PANTHER" id="PTHR35457">
    <property type="entry name" value="HEME A SYNTHASE"/>
    <property type="match status" value="1"/>
</dbReference>
<proteinExistence type="predicted"/>
<dbReference type="GO" id="GO:0046872">
    <property type="term" value="F:metal ion binding"/>
    <property type="evidence" value="ECO:0007669"/>
    <property type="project" value="UniProtKB-KW"/>
</dbReference>
<feature type="transmembrane region" description="Helical" evidence="12">
    <location>
        <begin position="239"/>
        <end position="259"/>
    </location>
</feature>
<dbReference type="AlphaFoldDB" id="A0A6J6WCE3"/>
<dbReference type="Pfam" id="PF02628">
    <property type="entry name" value="COX15-CtaA"/>
    <property type="match status" value="2"/>
</dbReference>
<feature type="transmembrane region" description="Helical" evidence="12">
    <location>
        <begin position="165"/>
        <end position="187"/>
    </location>
</feature>
<dbReference type="InterPro" id="IPR050450">
    <property type="entry name" value="COX15/CtaA_HemeA_synthase"/>
</dbReference>
<accession>A0A6J6WCE3</accession>
<dbReference type="GO" id="GO:0016020">
    <property type="term" value="C:membrane"/>
    <property type="evidence" value="ECO:0007669"/>
    <property type="project" value="UniProtKB-SubCell"/>
</dbReference>
<evidence type="ECO:0000256" key="3">
    <source>
        <dbReference type="ARBA" id="ARBA00022692"/>
    </source>
</evidence>
<dbReference type="PANTHER" id="PTHR35457:SF1">
    <property type="entry name" value="HEME A SYNTHASE"/>
    <property type="match status" value="1"/>
</dbReference>
<keyword evidence="7" id="KW-0408">Iron</keyword>
<organism evidence="13">
    <name type="scientific">freshwater metagenome</name>
    <dbReference type="NCBI Taxonomy" id="449393"/>
    <lineage>
        <taxon>unclassified sequences</taxon>
        <taxon>metagenomes</taxon>
        <taxon>ecological metagenomes</taxon>
    </lineage>
</organism>
<keyword evidence="4" id="KW-0479">Metal-binding</keyword>
<evidence type="ECO:0000256" key="7">
    <source>
        <dbReference type="ARBA" id="ARBA00023004"/>
    </source>
</evidence>
<keyword evidence="9 12" id="KW-0472">Membrane</keyword>
<dbReference type="GO" id="GO:0016491">
    <property type="term" value="F:oxidoreductase activity"/>
    <property type="evidence" value="ECO:0007669"/>
    <property type="project" value="UniProtKB-KW"/>
</dbReference>
<evidence type="ECO:0000256" key="4">
    <source>
        <dbReference type="ARBA" id="ARBA00022723"/>
    </source>
</evidence>